<feature type="region of interest" description="Disordered" evidence="8">
    <location>
        <begin position="1"/>
        <end position="37"/>
    </location>
</feature>
<comment type="caution">
    <text evidence="10">The sequence shown here is derived from an EMBL/GenBank/DDBJ whole genome shotgun (WGS) entry which is preliminary data.</text>
</comment>
<keyword evidence="3" id="KW-0240">DNA-directed RNA polymerase</keyword>
<feature type="non-terminal residue" evidence="10">
    <location>
        <position position="126"/>
    </location>
</feature>
<accession>A0A2J8ILH5</accession>
<evidence type="ECO:0000256" key="8">
    <source>
        <dbReference type="SAM" id="MobiDB-lite"/>
    </source>
</evidence>
<evidence type="ECO:0000256" key="4">
    <source>
        <dbReference type="ARBA" id="ARBA00022679"/>
    </source>
</evidence>
<dbReference type="GO" id="GO:0003899">
    <property type="term" value="F:DNA-directed RNA polymerase activity"/>
    <property type="evidence" value="ECO:0007669"/>
    <property type="project" value="UniProtKB-EC"/>
</dbReference>
<reference evidence="10 11" key="1">
    <citation type="submission" date="2017-12" db="EMBL/GenBank/DDBJ databases">
        <title>High-resolution comparative analysis of great ape genomes.</title>
        <authorList>
            <person name="Pollen A."/>
            <person name="Hastie A."/>
            <person name="Hormozdiari F."/>
            <person name="Dougherty M."/>
            <person name="Liu R."/>
            <person name="Chaisson M."/>
            <person name="Hoppe E."/>
            <person name="Hill C."/>
            <person name="Pang A."/>
            <person name="Hillier L."/>
            <person name="Baker C."/>
            <person name="Armstrong J."/>
            <person name="Shendure J."/>
            <person name="Paten B."/>
            <person name="Wilson R."/>
            <person name="Chao H."/>
            <person name="Schneider V."/>
            <person name="Ventura M."/>
            <person name="Kronenberg Z."/>
            <person name="Murali S."/>
            <person name="Gordon D."/>
            <person name="Cantsilieris S."/>
            <person name="Munson K."/>
            <person name="Nelson B."/>
            <person name="Raja A."/>
            <person name="Underwood J."/>
            <person name="Diekhans M."/>
            <person name="Fiddes I."/>
            <person name="Haussler D."/>
            <person name="Eichler E."/>
        </authorList>
    </citation>
    <scope>NUCLEOTIDE SEQUENCE [LARGE SCALE GENOMIC DNA]</scope>
    <source>
        <strain evidence="10">Yerkes chimp pedigree #C0471</strain>
    </source>
</reference>
<feature type="compositionally biased region" description="Polar residues" evidence="8">
    <location>
        <begin position="1"/>
        <end position="10"/>
    </location>
</feature>
<protein>
    <recommendedName>
        <fullName evidence="2">DNA-directed RNA polymerase</fullName>
        <ecNumber evidence="2">2.7.7.6</ecNumber>
    </recommendedName>
</protein>
<dbReference type="AlphaFoldDB" id="A0A2J8ILH5"/>
<dbReference type="Pfam" id="PF00940">
    <property type="entry name" value="RNA_pol"/>
    <property type="match status" value="1"/>
</dbReference>
<organism evidence="10 11">
    <name type="scientific">Pan troglodytes</name>
    <name type="common">Chimpanzee</name>
    <dbReference type="NCBI Taxonomy" id="9598"/>
    <lineage>
        <taxon>Eukaryota</taxon>
        <taxon>Metazoa</taxon>
        <taxon>Chordata</taxon>
        <taxon>Craniata</taxon>
        <taxon>Vertebrata</taxon>
        <taxon>Euteleostomi</taxon>
        <taxon>Mammalia</taxon>
        <taxon>Eutheria</taxon>
        <taxon>Euarchontoglires</taxon>
        <taxon>Primates</taxon>
        <taxon>Haplorrhini</taxon>
        <taxon>Catarrhini</taxon>
        <taxon>Hominidae</taxon>
        <taxon>Pan</taxon>
    </lineage>
</organism>
<dbReference type="GO" id="GO:0003677">
    <property type="term" value="F:DNA binding"/>
    <property type="evidence" value="ECO:0007669"/>
    <property type="project" value="InterPro"/>
</dbReference>
<dbReference type="Proteomes" id="UP000236370">
    <property type="component" value="Unassembled WGS sequence"/>
</dbReference>
<feature type="domain" description="DNA-directed RNA polymerase C-terminal" evidence="9">
    <location>
        <begin position="17"/>
        <end position="122"/>
    </location>
</feature>
<name>A0A2J8ILH5_PANTR</name>
<evidence type="ECO:0000256" key="6">
    <source>
        <dbReference type="ARBA" id="ARBA00023163"/>
    </source>
</evidence>
<sequence length="126" mass="14750">PGLQGQANRRWNSEHHLHPQRRHQPPNTRKQKNGFPPNFIHSLDSSHMMLTALHCYRKGLTFVSVHDCYWTHAADVSVMNQVCREQFVRLHSEPILQDLSRFLVKRFCSEPQKILEASQLKETLQA</sequence>
<dbReference type="EC" id="2.7.7.6" evidence="2"/>
<dbReference type="STRING" id="9598.ENSPTRP00000060341"/>
<dbReference type="GO" id="GO:0000428">
    <property type="term" value="C:DNA-directed RNA polymerase complex"/>
    <property type="evidence" value="ECO:0007669"/>
    <property type="project" value="UniProtKB-KW"/>
</dbReference>
<feature type="non-terminal residue" evidence="10">
    <location>
        <position position="1"/>
    </location>
</feature>
<dbReference type="EMBL" id="NBAG03000791">
    <property type="protein sequence ID" value="PNI11371.1"/>
    <property type="molecule type" value="Genomic_DNA"/>
</dbReference>
<keyword evidence="6" id="KW-0804">Transcription</keyword>
<comment type="catalytic activity">
    <reaction evidence="7">
        <text>RNA(n) + a ribonucleoside 5'-triphosphate = RNA(n+1) + diphosphate</text>
        <dbReference type="Rhea" id="RHEA:21248"/>
        <dbReference type="Rhea" id="RHEA-COMP:14527"/>
        <dbReference type="Rhea" id="RHEA-COMP:17342"/>
        <dbReference type="ChEBI" id="CHEBI:33019"/>
        <dbReference type="ChEBI" id="CHEBI:61557"/>
        <dbReference type="ChEBI" id="CHEBI:140395"/>
        <dbReference type="EC" id="2.7.7.6"/>
    </reaction>
</comment>
<keyword evidence="4" id="KW-0808">Transferase</keyword>
<dbReference type="PANTHER" id="PTHR10102:SF0">
    <property type="entry name" value="DNA-DIRECTED RNA POLYMERASE, MITOCHONDRIAL"/>
    <property type="match status" value="1"/>
</dbReference>
<dbReference type="Gene3D" id="3.30.70.370">
    <property type="match status" value="1"/>
</dbReference>
<evidence type="ECO:0000256" key="2">
    <source>
        <dbReference type="ARBA" id="ARBA00012418"/>
    </source>
</evidence>
<evidence type="ECO:0000313" key="10">
    <source>
        <dbReference type="EMBL" id="PNI11371.1"/>
    </source>
</evidence>
<feature type="compositionally biased region" description="Basic residues" evidence="8">
    <location>
        <begin position="18"/>
        <end position="32"/>
    </location>
</feature>
<keyword evidence="5" id="KW-0548">Nucleotidyltransferase</keyword>
<dbReference type="InterPro" id="IPR043502">
    <property type="entry name" value="DNA/RNA_pol_sf"/>
</dbReference>
<evidence type="ECO:0000256" key="3">
    <source>
        <dbReference type="ARBA" id="ARBA00022478"/>
    </source>
</evidence>
<evidence type="ECO:0000259" key="9">
    <source>
        <dbReference type="Pfam" id="PF00940"/>
    </source>
</evidence>
<dbReference type="InterPro" id="IPR046950">
    <property type="entry name" value="DNA-dir_Rpol_C_phage-type"/>
</dbReference>
<gene>
    <name evidence="10" type="ORF">CK820_G0055568</name>
</gene>
<dbReference type="GO" id="GO:0006351">
    <property type="term" value="P:DNA-templated transcription"/>
    <property type="evidence" value="ECO:0007669"/>
    <property type="project" value="InterPro"/>
</dbReference>
<comment type="similarity">
    <text evidence="1">Belongs to the phage and mitochondrial RNA polymerase family.</text>
</comment>
<evidence type="ECO:0000256" key="1">
    <source>
        <dbReference type="ARBA" id="ARBA00009493"/>
    </source>
</evidence>
<evidence type="ECO:0000256" key="5">
    <source>
        <dbReference type="ARBA" id="ARBA00022695"/>
    </source>
</evidence>
<proteinExistence type="inferred from homology"/>
<dbReference type="InterPro" id="IPR002092">
    <property type="entry name" value="DNA-dir_Rpol_phage-type"/>
</dbReference>
<evidence type="ECO:0000313" key="11">
    <source>
        <dbReference type="Proteomes" id="UP000236370"/>
    </source>
</evidence>
<dbReference type="PANTHER" id="PTHR10102">
    <property type="entry name" value="DNA-DIRECTED RNA POLYMERASE, MITOCHONDRIAL"/>
    <property type="match status" value="1"/>
</dbReference>
<evidence type="ECO:0000256" key="7">
    <source>
        <dbReference type="ARBA" id="ARBA00048552"/>
    </source>
</evidence>
<dbReference type="SUPFAM" id="SSF56672">
    <property type="entry name" value="DNA/RNA polymerases"/>
    <property type="match status" value="1"/>
</dbReference>